<evidence type="ECO:0000256" key="1">
    <source>
        <dbReference type="SAM" id="Phobius"/>
    </source>
</evidence>
<accession>A0A165YNH3</accession>
<feature type="transmembrane region" description="Helical" evidence="1">
    <location>
        <begin position="122"/>
        <end position="144"/>
    </location>
</feature>
<evidence type="ECO:0000313" key="4">
    <source>
        <dbReference type="Proteomes" id="UP000076577"/>
    </source>
</evidence>
<feature type="transmembrane region" description="Helical" evidence="1">
    <location>
        <begin position="90"/>
        <end position="110"/>
    </location>
</feature>
<dbReference type="PATRIC" id="fig|989403.3.peg.2698"/>
<evidence type="ECO:0000313" key="3">
    <source>
        <dbReference type="EMBL" id="KZL19014.1"/>
    </source>
</evidence>
<keyword evidence="1" id="KW-1133">Transmembrane helix</keyword>
<comment type="caution">
    <text evidence="3">The sequence shown here is derived from an EMBL/GenBank/DDBJ whole genome shotgun (WGS) entry which is preliminary data.</text>
</comment>
<keyword evidence="4" id="KW-1185">Reference proteome</keyword>
<dbReference type="STRING" id="989403.SAMN05421798_101508"/>
<dbReference type="InterPro" id="IPR013099">
    <property type="entry name" value="K_chnl_dom"/>
</dbReference>
<dbReference type="SUPFAM" id="SSF81324">
    <property type="entry name" value="Voltage-gated potassium channels"/>
    <property type="match status" value="1"/>
</dbReference>
<feature type="transmembrane region" description="Helical" evidence="1">
    <location>
        <begin position="168"/>
        <end position="188"/>
    </location>
</feature>
<name>A0A165YNH3_9HYPH</name>
<dbReference type="Gene3D" id="1.10.287.70">
    <property type="match status" value="1"/>
</dbReference>
<dbReference type="RefSeq" id="WP_208979226.1">
    <property type="nucleotide sequence ID" value="NZ_FOFM01000001.1"/>
</dbReference>
<organism evidence="3 4">
    <name type="scientific">Pseudovibrio axinellae</name>
    <dbReference type="NCBI Taxonomy" id="989403"/>
    <lineage>
        <taxon>Bacteria</taxon>
        <taxon>Pseudomonadati</taxon>
        <taxon>Pseudomonadota</taxon>
        <taxon>Alphaproteobacteria</taxon>
        <taxon>Hyphomicrobiales</taxon>
        <taxon>Stappiaceae</taxon>
        <taxon>Pseudovibrio</taxon>
    </lineage>
</organism>
<feature type="transmembrane region" description="Helical" evidence="1">
    <location>
        <begin position="38"/>
        <end position="55"/>
    </location>
</feature>
<protein>
    <submittedName>
        <fullName evidence="3">Ion channel</fullName>
    </submittedName>
</protein>
<reference evidence="3 4" key="1">
    <citation type="journal article" date="2016" name="Front. Microbiol.">
        <title>Comparative Genomic Analysis Reveals a Diverse Repertoire of Genes Involved in Prokaryote-Eukaryote Interactions within the Pseudovibrio Genus.</title>
        <authorList>
            <person name="Romano S."/>
            <person name="Fernandez-Guerra A."/>
            <person name="Reen F.J."/>
            <person name="Glockner F.O."/>
            <person name="Crowley S.P."/>
            <person name="O'Sullivan O."/>
            <person name="Cotter P.D."/>
            <person name="Adams C."/>
            <person name="Dobson A.D."/>
            <person name="O'Gara F."/>
        </authorList>
    </citation>
    <scope>NUCLEOTIDE SEQUENCE [LARGE SCALE GENOMIC DNA]</scope>
    <source>
        <strain evidence="3 4">Ad2</strain>
    </source>
</reference>
<evidence type="ECO:0000259" key="2">
    <source>
        <dbReference type="Pfam" id="PF07885"/>
    </source>
</evidence>
<feature type="transmembrane region" description="Helical" evidence="1">
    <location>
        <begin position="62"/>
        <end position="84"/>
    </location>
</feature>
<keyword evidence="1" id="KW-0472">Membrane</keyword>
<dbReference type="AlphaFoldDB" id="A0A165YNH3"/>
<dbReference type="Proteomes" id="UP000076577">
    <property type="component" value="Unassembled WGS sequence"/>
</dbReference>
<proteinExistence type="predicted"/>
<dbReference type="Pfam" id="PF07885">
    <property type="entry name" value="Ion_trans_2"/>
    <property type="match status" value="1"/>
</dbReference>
<dbReference type="EMBL" id="LMCB01000017">
    <property type="protein sequence ID" value="KZL19014.1"/>
    <property type="molecule type" value="Genomic_DNA"/>
</dbReference>
<feature type="transmembrane region" description="Helical" evidence="1">
    <location>
        <begin position="12"/>
        <end position="32"/>
    </location>
</feature>
<feature type="domain" description="Potassium channel" evidence="2">
    <location>
        <begin position="169"/>
        <end position="215"/>
    </location>
</feature>
<keyword evidence="1" id="KW-0812">Transmembrane</keyword>
<gene>
    <name evidence="3" type="ORF">PsAD2_02533</name>
</gene>
<feature type="transmembrane region" description="Helical" evidence="1">
    <location>
        <begin position="195"/>
        <end position="219"/>
    </location>
</feature>
<sequence>MHSKPLEDLFAYRVEVFLFSQLLLLFGSLILPGQTLETHIFSLFYSFNIATGMLVTLKKRAYFRVVAVLLVCSLVLFMLDFPVLHNVDRLVPQLTIYFIFHSVVAIVLIEQMLAAKVENYRIVLGVLSGYISIGMVGFFLFILIEHTQPGSFRGLPIENVATHSQEEALMYAAFITLMTIGYGDIVPITPIARKAAIIVGLAGQFYMVVLTAIVVGKFLQLKQRHGKD</sequence>